<protein>
    <recommendedName>
        <fullName evidence="1">DUF559 domain-containing protein</fullName>
    </recommendedName>
</protein>
<name>A0A1I1I3K9_9ACTN</name>
<accession>A0A1I1I3K9</accession>
<keyword evidence="3" id="KW-1185">Reference proteome</keyword>
<proteinExistence type="predicted"/>
<gene>
    <name evidence="2" type="ORF">SAMN04487968_105114</name>
</gene>
<dbReference type="RefSeq" id="WP_175507615.1">
    <property type="nucleotide sequence ID" value="NZ_FOLB01000005.1"/>
</dbReference>
<dbReference type="InterPro" id="IPR011335">
    <property type="entry name" value="Restrct_endonuc-II-like"/>
</dbReference>
<dbReference type="Pfam" id="PF04480">
    <property type="entry name" value="DUF559"/>
    <property type="match status" value="1"/>
</dbReference>
<evidence type="ECO:0000313" key="3">
    <source>
        <dbReference type="Proteomes" id="UP000198832"/>
    </source>
</evidence>
<dbReference type="STRING" id="574651.SAMN04487968_105114"/>
<dbReference type="Proteomes" id="UP000198832">
    <property type="component" value="Unassembled WGS sequence"/>
</dbReference>
<reference evidence="2 3" key="1">
    <citation type="submission" date="2016-10" db="EMBL/GenBank/DDBJ databases">
        <authorList>
            <person name="de Groot N.N."/>
        </authorList>
    </citation>
    <scope>NUCLEOTIDE SEQUENCE [LARGE SCALE GENOMIC DNA]</scope>
    <source>
        <strain evidence="2 3">CGMCC 1.7056</strain>
    </source>
</reference>
<evidence type="ECO:0000313" key="2">
    <source>
        <dbReference type="EMBL" id="SFC30766.1"/>
    </source>
</evidence>
<evidence type="ECO:0000259" key="1">
    <source>
        <dbReference type="Pfam" id="PF04480"/>
    </source>
</evidence>
<dbReference type="SUPFAM" id="SSF52980">
    <property type="entry name" value="Restriction endonuclease-like"/>
    <property type="match status" value="1"/>
</dbReference>
<dbReference type="EMBL" id="FOLB01000005">
    <property type="protein sequence ID" value="SFC30766.1"/>
    <property type="molecule type" value="Genomic_DNA"/>
</dbReference>
<sequence>MTPDEQRELLLAQTADAAAEFHGVISLLCAALVHRWQIKALPTRPQITVGRNQRVDRDRAANVQIRRLDLPPRDVERGAVTSIERTVLDCTRSLSFDEGLCVADSALRSGMSKQRLLDLAAGAKGPGSRRIRWVAHHASPLAANPFESVLRALALSVGLRVQPQVRLGGDYYLGRPDLVDIELRIILEADSFESHGTPAALRRDASRYNEFVINGWLVLRFTWEQVMFQPEQVRRILLGAITERRTNRGAGGGSAA</sequence>
<dbReference type="AlphaFoldDB" id="A0A1I1I3K9"/>
<feature type="domain" description="DUF559" evidence="1">
    <location>
        <begin position="158"/>
        <end position="236"/>
    </location>
</feature>
<dbReference type="Gene3D" id="3.40.960.10">
    <property type="entry name" value="VSR Endonuclease"/>
    <property type="match status" value="1"/>
</dbReference>
<dbReference type="InterPro" id="IPR007569">
    <property type="entry name" value="DUF559"/>
</dbReference>
<organism evidence="2 3">
    <name type="scientific">Nocardioides terrae</name>
    <dbReference type="NCBI Taxonomy" id="574651"/>
    <lineage>
        <taxon>Bacteria</taxon>
        <taxon>Bacillati</taxon>
        <taxon>Actinomycetota</taxon>
        <taxon>Actinomycetes</taxon>
        <taxon>Propionibacteriales</taxon>
        <taxon>Nocardioidaceae</taxon>
        <taxon>Nocardioides</taxon>
    </lineage>
</organism>